<dbReference type="Proteomes" id="UP000038009">
    <property type="component" value="Unassembled WGS sequence"/>
</dbReference>
<feature type="region of interest" description="Disordered" evidence="1">
    <location>
        <begin position="1600"/>
        <end position="1641"/>
    </location>
</feature>
<feature type="compositionally biased region" description="Polar residues" evidence="1">
    <location>
        <begin position="1970"/>
        <end position="1994"/>
    </location>
</feature>
<feature type="compositionally biased region" description="Basic and acidic residues" evidence="1">
    <location>
        <begin position="584"/>
        <end position="599"/>
    </location>
</feature>
<feature type="compositionally biased region" description="Low complexity" evidence="1">
    <location>
        <begin position="669"/>
        <end position="679"/>
    </location>
</feature>
<feature type="region of interest" description="Disordered" evidence="1">
    <location>
        <begin position="65"/>
        <end position="115"/>
    </location>
</feature>
<dbReference type="VEuPathDB" id="TriTrypDB:Lsey_0266_0070"/>
<feature type="compositionally biased region" description="Low complexity" evidence="1">
    <location>
        <begin position="1513"/>
        <end position="1530"/>
    </location>
</feature>
<feature type="compositionally biased region" description="Polar residues" evidence="1">
    <location>
        <begin position="518"/>
        <end position="528"/>
    </location>
</feature>
<feature type="region of interest" description="Disordered" evidence="1">
    <location>
        <begin position="213"/>
        <end position="240"/>
    </location>
</feature>
<feature type="compositionally biased region" description="Polar residues" evidence="1">
    <location>
        <begin position="1286"/>
        <end position="1295"/>
    </location>
</feature>
<feature type="region of interest" description="Disordered" evidence="1">
    <location>
        <begin position="379"/>
        <end position="547"/>
    </location>
</feature>
<feature type="compositionally biased region" description="Basic and acidic residues" evidence="1">
    <location>
        <begin position="730"/>
        <end position="745"/>
    </location>
</feature>
<accession>A0A0N1HV62</accession>
<feature type="compositionally biased region" description="Low complexity" evidence="1">
    <location>
        <begin position="1477"/>
        <end position="1492"/>
    </location>
</feature>
<proteinExistence type="predicted"/>
<feature type="region of interest" description="Disordered" evidence="1">
    <location>
        <begin position="995"/>
        <end position="1024"/>
    </location>
</feature>
<feature type="region of interest" description="Disordered" evidence="1">
    <location>
        <begin position="1374"/>
        <end position="1552"/>
    </location>
</feature>
<feature type="compositionally biased region" description="Low complexity" evidence="1">
    <location>
        <begin position="702"/>
        <end position="714"/>
    </location>
</feature>
<feature type="region of interest" description="Disordered" evidence="1">
    <location>
        <begin position="144"/>
        <end position="167"/>
    </location>
</feature>
<sequence>MGFRGVKPPMPTLRLPEDYLYNPLYFVAGTPPHAVVTVAGPEGVASPAHDVRDTTHATLPSSTYLHRPLRFVSPSPHGTPQRQHSRLGVGTSTSEPRTPLSTPQTPRRRLSAHSGNTSLIRQAHALVQEVAGWQRDRATMEKENEVEAHSEPFNTSEADRSGSAHRPTRAAQLRAHHIYERLGEREEAEHNIFYSPKYRPSPVASMKSPRLPARATKSSTPHRQQTTASIHTPRSTKATELRQRHCALLIEEMEERRRLRLEDERKDEDGEHRCASPRSVPAQLPASRRSEKARGLKSTAVAQVQSQNEERHRRKIASNGQDGGVAYAGAATPTRRRGSVAKTSSREQMKAAVLTYLDERERNSEEVVVAPTLVERKAAREDEELDAPAALPAPKPRKRGEVVPPPVPSSEKSPPRLRRAEEGAVPPSPEPRPPPPRVSPTASAPADAPSASSTAYTTQLPQQQRAARGAISRAPQSFSNPAKEGKPVVADDVSMTQAALAMDPSPEDPTRAAETAVNMKSASDSASLLPTVKRDTKPRSSSPVSTPLSLACSSIDFSVATSSQARRSATLSASAAHAPQAEVNAHEDSLHGAEADGVRQTHLASKDAVSTSVTLCKDLTSGGAASKKNSLSCDSNEVAGFAARGPRAQASASLASNRIPSAPARKHPPATAVVEVAAPEPSPALSKPSRREDTQKANPPLAAAGGAVADSSADPLSAAVGRSGAPHLKPAKDVEGDKTATDRRAVPSVCGAVHDIRVDDAAPVAEAEATHTTSEKPKAASSAQRPQRPTSAQAPSAWPMPAHKATPSEHGSPQRNGGVGQQQADLNDQRRALPRGEVGAAQPAENVQSTDGEETPAPADEAAVSQSFSSIDSLHSGEDALLHPAVDPTHCMPAAHPFPVALAPSADAAATQAELLRYYRSEKIDSASAVRLVASLYLPAALPTPTIPADDVGAAAAGLQSHTAVGEIVGTSGAGEAGESSSTIVSTPYHVSVRTATSTRSTSRVTRRSSVSTVPTSSAYQDDNSHSVIERQNLCQHYFKAWLSSLPLEKREGVADTYKTDNPSPPSATFMSDVEEDFSYFRGMVMPSVADSRASLRGRSTQELFTCGGLRAWGLPVPPTNHTHAVAAWTALQCSPVIGGHTTESSASSRSPCELHRKAKKPFAADSLPPPYQPRMEGPVWKDALDTLRLPHLQESNCPSQPTPPVTMSTAKEGVECFGLAASATDIAMPSTSEVEMKPAAPLKSAEAVKEKADEAAKGAITNDSEASINSIPTSTSRRPMDQPLTIVSNPSRTSRLPARTREARKKLSLPAEQPASTAEASSPQTSQNCTAIPTWVRQSPCTVGVAEQHQSSPSLSAEEADTSVRSALHVSPVGAALSQSEQLKEGSDSRAASTAPVSPNTAAAKLQEAPVSAALPSPVSVAAESPPSSSPTTLAPASTSRQTSSTANGAAPPLVAEDVSPEAKKETEKSSREEGVSSASLSSFSSPTASEVSSKQLTKYALWKARQETRRQAAGAAEAAASPPSAEALTEARERPAETEQGSPTQSDSLAVTRRAVEDRAHAHLGFSASTASPSAHSPDATSALASTVHTVFGWQSMGGTEAERTPMERSECRPGADVSEDEMGEGEGTKVPLSHAPTPMILRSPPRNVAAPSLERAAAVGAAVGASFIQAVEIAAAATESRSSVFSRSETSTQSLASARADVQTSGPAAATAAAAMTAHAVARENAGGTVGHALWMPQTAEPSSPASMCKGDDNGVAADASGSVGDERAAMAAEPCGVLMGGSPPASMEVTLVHEALQFSSSSEGSGTLLPTQAPLERDLYAAIEEAAVGSGGRSSCRWERAGDPVTVAGTSPSLFSCDSSSLASSPVRPSTSPSTSLTHVDGGAASVVTPWSTEKRSPETTDIGRREDEESGVALHQPQEPAPPHAPLPRSVASAAPAVTAPRRTSQATAADDEVVASPYRPRTPLPNSNIQAAPSLSPENKLLSGSSSPERMWEGAAATSAPPSMAEEGLEVLREGAQPSAEAPVSQVQYIHQDM</sequence>
<dbReference type="EMBL" id="LJSK01000266">
    <property type="protein sequence ID" value="KPI84361.1"/>
    <property type="molecule type" value="Genomic_DNA"/>
</dbReference>
<feature type="region of interest" description="Disordered" evidence="1">
    <location>
        <begin position="261"/>
        <end position="347"/>
    </location>
</feature>
<feature type="region of interest" description="Disordered" evidence="1">
    <location>
        <begin position="2021"/>
        <end position="2040"/>
    </location>
</feature>
<feature type="compositionally biased region" description="Polar residues" evidence="1">
    <location>
        <begin position="809"/>
        <end position="826"/>
    </location>
</feature>
<evidence type="ECO:0000256" key="1">
    <source>
        <dbReference type="SAM" id="MobiDB-lite"/>
    </source>
</evidence>
<comment type="caution">
    <text evidence="2">The sequence shown here is derived from an EMBL/GenBank/DDBJ whole genome shotgun (WGS) entry which is preliminary data.</text>
</comment>
<dbReference type="OrthoDB" id="266368at2759"/>
<feature type="compositionally biased region" description="Polar residues" evidence="1">
    <location>
        <begin position="781"/>
        <end position="794"/>
    </location>
</feature>
<feature type="compositionally biased region" description="Low complexity" evidence="1">
    <location>
        <begin position="1932"/>
        <end position="1950"/>
    </location>
</feature>
<feature type="compositionally biased region" description="Polar residues" evidence="1">
    <location>
        <begin position="1315"/>
        <end position="1328"/>
    </location>
</feature>
<protein>
    <submittedName>
        <fullName evidence="2">Uncharacterized protein</fullName>
    </submittedName>
</protein>
<feature type="compositionally biased region" description="Polar residues" evidence="1">
    <location>
        <begin position="1541"/>
        <end position="1551"/>
    </location>
</feature>
<dbReference type="OMA" id="PCIAKIR"/>
<feature type="compositionally biased region" description="Polar residues" evidence="1">
    <location>
        <begin position="1391"/>
        <end position="1402"/>
    </location>
</feature>
<feature type="compositionally biased region" description="Pro residues" evidence="1">
    <location>
        <begin position="426"/>
        <end position="438"/>
    </location>
</feature>
<feature type="compositionally biased region" description="Basic and acidic residues" evidence="1">
    <location>
        <begin position="1897"/>
        <end position="1912"/>
    </location>
</feature>
<feature type="compositionally biased region" description="Polar residues" evidence="1">
    <location>
        <begin position="650"/>
        <end position="659"/>
    </location>
</feature>
<keyword evidence="3" id="KW-1185">Reference proteome</keyword>
<organism evidence="2 3">
    <name type="scientific">Leptomonas seymouri</name>
    <dbReference type="NCBI Taxonomy" id="5684"/>
    <lineage>
        <taxon>Eukaryota</taxon>
        <taxon>Discoba</taxon>
        <taxon>Euglenozoa</taxon>
        <taxon>Kinetoplastea</taxon>
        <taxon>Metakinetoplastina</taxon>
        <taxon>Trypanosomatida</taxon>
        <taxon>Trypanosomatidae</taxon>
        <taxon>Leishmaniinae</taxon>
        <taxon>Leptomonas</taxon>
    </lineage>
</organism>
<name>A0A0N1HV62_LEPSE</name>
<feature type="compositionally biased region" description="Basic and acidic residues" evidence="1">
    <location>
        <begin position="261"/>
        <end position="274"/>
    </location>
</feature>
<feature type="compositionally biased region" description="Basic and acidic residues" evidence="1">
    <location>
        <begin position="1247"/>
        <end position="1257"/>
    </location>
</feature>
<feature type="region of interest" description="Disordered" evidence="1">
    <location>
        <begin position="1140"/>
        <end position="1173"/>
    </location>
</feature>
<reference evidence="2 3" key="1">
    <citation type="journal article" date="2015" name="PLoS Pathog.">
        <title>Leptomonas seymouri: Adaptations to the Dixenous Life Cycle Analyzed by Genome Sequencing, Transcriptome Profiling and Co-infection with Leishmania donovani.</title>
        <authorList>
            <person name="Kraeva N."/>
            <person name="Butenko A."/>
            <person name="Hlavacova J."/>
            <person name="Kostygov A."/>
            <person name="Myskova J."/>
            <person name="Grybchuk D."/>
            <person name="Lestinova T."/>
            <person name="Votypka J."/>
            <person name="Volf P."/>
            <person name="Opperdoes F."/>
            <person name="Flegontov P."/>
            <person name="Lukes J."/>
            <person name="Yurchenko V."/>
        </authorList>
    </citation>
    <scope>NUCLEOTIDE SEQUENCE [LARGE SCALE GENOMIC DNA]</scope>
    <source>
        <strain evidence="2 3">ATCC 30220</strain>
    </source>
</reference>
<feature type="compositionally biased region" description="Polar residues" evidence="1">
    <location>
        <begin position="90"/>
        <end position="105"/>
    </location>
</feature>
<feature type="region of interest" description="Disordered" evidence="1">
    <location>
        <begin position="1861"/>
        <end position="2015"/>
    </location>
</feature>
<feature type="compositionally biased region" description="Polar residues" evidence="1">
    <location>
        <begin position="216"/>
        <end position="236"/>
    </location>
</feature>
<feature type="compositionally biased region" description="Low complexity" evidence="1">
    <location>
        <begin position="566"/>
        <end position="581"/>
    </location>
</feature>
<feature type="compositionally biased region" description="Polar residues" evidence="1">
    <location>
        <begin position="1262"/>
        <end position="1278"/>
    </location>
</feature>
<feature type="compositionally biased region" description="Low complexity" evidence="1">
    <location>
        <begin position="995"/>
        <end position="1018"/>
    </location>
</feature>
<feature type="region of interest" description="Disordered" evidence="1">
    <location>
        <begin position="1246"/>
        <end position="1328"/>
    </location>
</feature>
<feature type="compositionally biased region" description="Basic and acidic residues" evidence="1">
    <location>
        <begin position="1462"/>
        <end position="1476"/>
    </location>
</feature>
<feature type="region of interest" description="Disordered" evidence="1">
    <location>
        <begin position="566"/>
        <end position="611"/>
    </location>
</feature>
<feature type="compositionally biased region" description="Low complexity" evidence="1">
    <location>
        <begin position="1861"/>
        <end position="1882"/>
    </location>
</feature>
<feature type="compositionally biased region" description="Low complexity" evidence="1">
    <location>
        <begin position="439"/>
        <end position="458"/>
    </location>
</feature>
<feature type="region of interest" description="Disordered" evidence="1">
    <location>
        <begin position="644"/>
        <end position="870"/>
    </location>
</feature>
<evidence type="ECO:0000313" key="3">
    <source>
        <dbReference type="Proteomes" id="UP000038009"/>
    </source>
</evidence>
<feature type="compositionally biased region" description="Low complexity" evidence="1">
    <location>
        <begin position="1409"/>
        <end position="1441"/>
    </location>
</feature>
<evidence type="ECO:0000313" key="2">
    <source>
        <dbReference type="EMBL" id="KPI84361.1"/>
    </source>
</evidence>
<feature type="compositionally biased region" description="Polar residues" evidence="1">
    <location>
        <begin position="1142"/>
        <end position="1151"/>
    </location>
</feature>
<feature type="compositionally biased region" description="Basic and acidic residues" evidence="1">
    <location>
        <begin position="1603"/>
        <end position="1616"/>
    </location>
</feature>
<gene>
    <name evidence="2" type="ORF">ABL78_6590</name>
</gene>
<feature type="compositionally biased region" description="Polar residues" evidence="1">
    <location>
        <begin position="2031"/>
        <end position="2040"/>
    </location>
</feature>